<keyword evidence="15" id="KW-1185">Reference proteome</keyword>
<feature type="domain" description="Phosphomannose isomerase type I catalytic" evidence="12">
    <location>
        <begin position="921"/>
        <end position="1041"/>
    </location>
</feature>
<dbReference type="GO" id="GO:0004476">
    <property type="term" value="F:mannose-6-phosphate isomerase activity"/>
    <property type="evidence" value="ECO:0007669"/>
    <property type="project" value="UniProtKB-EC"/>
</dbReference>
<dbReference type="PRINTS" id="PR00714">
    <property type="entry name" value="MAN6PISMRASE"/>
</dbReference>
<dbReference type="GO" id="GO:0005975">
    <property type="term" value="P:carbohydrate metabolic process"/>
    <property type="evidence" value="ECO:0007669"/>
    <property type="project" value="InterPro"/>
</dbReference>
<comment type="cofactor">
    <cofactor evidence="2">
        <name>Zn(2+)</name>
        <dbReference type="ChEBI" id="CHEBI:29105"/>
    </cofactor>
</comment>
<name>A0A150GWB7_GONPE</name>
<evidence type="ECO:0000256" key="7">
    <source>
        <dbReference type="ARBA" id="ARBA00022833"/>
    </source>
</evidence>
<dbReference type="InterPro" id="IPR036174">
    <property type="entry name" value="Znf_Sec23_Sec24_sf"/>
</dbReference>
<dbReference type="EMBL" id="LSYV01000006">
    <property type="protein sequence ID" value="KXZ54187.1"/>
    <property type="molecule type" value="Genomic_DNA"/>
</dbReference>
<keyword evidence="8" id="KW-0413">Isomerase</keyword>
<feature type="region of interest" description="Disordered" evidence="9">
    <location>
        <begin position="281"/>
        <end position="314"/>
    </location>
</feature>
<dbReference type="OrthoDB" id="6605218at2759"/>
<dbReference type="InterPro" id="IPR018050">
    <property type="entry name" value="Pmannose_isomerase-type1_CS"/>
</dbReference>
<comment type="catalytic activity">
    <reaction evidence="1">
        <text>D-mannose 6-phosphate = D-fructose 6-phosphate</text>
        <dbReference type="Rhea" id="RHEA:12356"/>
        <dbReference type="ChEBI" id="CHEBI:58735"/>
        <dbReference type="ChEBI" id="CHEBI:61527"/>
        <dbReference type="EC" id="5.3.1.8"/>
    </reaction>
</comment>
<proteinExistence type="inferred from homology"/>
<dbReference type="Pfam" id="PF04815">
    <property type="entry name" value="Sec23_helical"/>
    <property type="match status" value="1"/>
</dbReference>
<dbReference type="InterPro" id="IPR036465">
    <property type="entry name" value="vWFA_dom_sf"/>
</dbReference>
<evidence type="ECO:0000256" key="3">
    <source>
        <dbReference type="ARBA" id="ARBA00004666"/>
    </source>
</evidence>
<feature type="region of interest" description="Disordered" evidence="9">
    <location>
        <begin position="595"/>
        <end position="614"/>
    </location>
</feature>
<feature type="region of interest" description="Disordered" evidence="9">
    <location>
        <begin position="735"/>
        <end position="756"/>
    </location>
</feature>
<evidence type="ECO:0000313" key="15">
    <source>
        <dbReference type="Proteomes" id="UP000075714"/>
    </source>
</evidence>
<dbReference type="CDD" id="cd07011">
    <property type="entry name" value="cupin_PMI_type_I_N"/>
    <property type="match status" value="1"/>
</dbReference>
<evidence type="ECO:0000259" key="12">
    <source>
        <dbReference type="Pfam" id="PF20511"/>
    </source>
</evidence>
<comment type="similarity">
    <text evidence="4">Belongs to the mannose-6-phosphate isomerase type 1 family.</text>
</comment>
<evidence type="ECO:0000259" key="11">
    <source>
        <dbReference type="Pfam" id="PF04815"/>
    </source>
</evidence>
<dbReference type="Pfam" id="PF20512">
    <property type="entry name" value="PMI_typeI_hel"/>
    <property type="match status" value="1"/>
</dbReference>
<dbReference type="Pfam" id="PF20511">
    <property type="entry name" value="PMI_typeI_cat"/>
    <property type="match status" value="1"/>
</dbReference>
<sequence length="1348" mass="141755">MKVEFTLRRFPINARLKEESGLPFSAVLQPYHRLSDKEAAAGNATDVRSEDIVRCNSCYAYINCYCSFDSAGWVCSLCNRHNGLRPQQLKRYARAAGCLAAWQQRAYRLDAELLQSLPEVRSDVFETLAAEPIPIEDPAEEGARDQPPVSGPAPVVVALVDTAAGEDFLELVRSSLAAALEALPPVTRFALVSMSDRVGLHDVRGEEPTVRFVPLTEPAPAAAAGGPGAAASRAAAVAAPLSSVLPLADLLVPVWSHKAALTRAIEENLVPEQGFGDAVDGATDAAGPGGTASGAPGQQAGMSRSGGGGPAGRPACRGLGPSLLALLDYLKARFLAAKPVGPWGHVLQAHPFLPPPSQQAGGDGNWGGGDGMPHQPSPVKLLVFLAGVPDFGLGRLVNPRRRRAARAAAATAAAAAAAGGSSAAPPPPPPDPDAWMDDVPSSSVEFYEQAAAAAASLGVSCDLFAVSPSGLGLRWLAPLAGSTGGSLYLYPSVDESAMPQDVYLRLSAPSCSSGLLRLRTSPHFKTARHYGRMFADPALPDLHHIVAADASDSFAVDFEFSSPSGFSSASVAAAHPPTLQVAFQYTSLVCERLPPQQPRQQQPAPGVSAATPPRQPCEGRRYWLQRRLRVATFRVGIAATVGDLYAHVAPEAVLTVLMHKVARAAEAQGLNEARLLLRDWLVVLALAYHRNLHSALTPPQLAEVPADLNFSSAPLLAPLPRLVYALLRSPLLAPSPPPLPPPTSGGSSGGAAAGEGQHPDLTAFLAHLWGGLPPGELSYTNPDTPAFPRHSLSRAAVCGPDAPPIFLLDAYILILVFYTNRCPPGLPFPPPQQSALRRAVAAIRSERRITPQVKILREGGEDSELFETLMLDEPDAHLEGEEGHHTQQQPEAEAAGGSGNGGSSGGASGFGLVQFLEHIRSEVAKLAKANGNDIDESKPFAELWMGAHPNCPSKLASTGESLQAHLDRYPQLLGGYVQKHFGQLPYLFKVLSVAKALSIQSHPDKELAEKLHRDHPKLYADPNHKPEMALALSDFEALCGFATTAELQARLRSVPELAELVGEAQVAALLALPAEGADGTDAAKKALKAAFTSLMTASQDRVTAAVRALVERLRGLQADQLSPHEALALRLNGQFPDDVGLMSAFFLNLITLPNGHAIYLPANEPHAYLAGELVECMAASDNVIRAGLTPKFKHADVLCESLTYRQGLPEVLTGEHVAPSVKVYQPPFEEFEIQRIEAGTVSLAAPSLSLEAVEGPRILLVQSGEAEAAVEGGLPAVLESVPELESGAALRRGSIVLLPAGVALAVKGAKELVIWVASVNSTFIGLQKQLSEAAAAASAAKAAEAVAA</sequence>
<dbReference type="Gene3D" id="2.30.30.380">
    <property type="entry name" value="Zn-finger domain of Sec23/24"/>
    <property type="match status" value="1"/>
</dbReference>
<dbReference type="PANTHER" id="PTHR10309:SF0">
    <property type="entry name" value="MANNOSE-6-PHOSPHATE ISOMERASE"/>
    <property type="match status" value="1"/>
</dbReference>
<dbReference type="PROSITE" id="PS00966">
    <property type="entry name" value="PMI_I_2"/>
    <property type="match status" value="1"/>
</dbReference>
<dbReference type="InterPro" id="IPR006895">
    <property type="entry name" value="Znf_Sec23_Sec24"/>
</dbReference>
<dbReference type="SUPFAM" id="SSF82919">
    <property type="entry name" value="Zn-finger domain of Sec23/24"/>
    <property type="match status" value="1"/>
</dbReference>
<dbReference type="InterPro" id="IPR046458">
    <property type="entry name" value="PMI_typeI_hel"/>
</dbReference>
<dbReference type="SUPFAM" id="SSF81995">
    <property type="entry name" value="beta-sandwich domain of Sec23/24"/>
    <property type="match status" value="1"/>
</dbReference>
<feature type="region of interest" description="Disordered" evidence="9">
    <location>
        <begin position="416"/>
        <end position="438"/>
    </location>
</feature>
<dbReference type="SUPFAM" id="SSF53300">
    <property type="entry name" value="vWA-like"/>
    <property type="match status" value="2"/>
</dbReference>
<dbReference type="UniPathway" id="UPA00126">
    <property type="reaction ID" value="UER00423"/>
</dbReference>
<feature type="compositionally biased region" description="Gly residues" evidence="9">
    <location>
        <begin position="361"/>
        <end position="371"/>
    </location>
</feature>
<dbReference type="PROSITE" id="PS00965">
    <property type="entry name" value="PMI_I_1"/>
    <property type="match status" value="1"/>
</dbReference>
<feature type="region of interest" description="Disordered" evidence="9">
    <location>
        <begin position="879"/>
        <end position="903"/>
    </location>
</feature>
<dbReference type="InterPro" id="IPR014710">
    <property type="entry name" value="RmlC-like_jellyroll"/>
</dbReference>
<reference evidence="15" key="1">
    <citation type="journal article" date="2016" name="Nat. Commun.">
        <title>The Gonium pectorale genome demonstrates co-option of cell cycle regulation during the evolution of multicellularity.</title>
        <authorList>
            <person name="Hanschen E.R."/>
            <person name="Marriage T.N."/>
            <person name="Ferris P.J."/>
            <person name="Hamaji T."/>
            <person name="Toyoda A."/>
            <person name="Fujiyama A."/>
            <person name="Neme R."/>
            <person name="Noguchi H."/>
            <person name="Minakuchi Y."/>
            <person name="Suzuki M."/>
            <person name="Kawai-Toyooka H."/>
            <person name="Smith D.R."/>
            <person name="Sparks H."/>
            <person name="Anderson J."/>
            <person name="Bakaric R."/>
            <person name="Luria V."/>
            <person name="Karger A."/>
            <person name="Kirschner M.W."/>
            <person name="Durand P.M."/>
            <person name="Michod R.E."/>
            <person name="Nozaki H."/>
            <person name="Olson B.J."/>
        </authorList>
    </citation>
    <scope>NUCLEOTIDE SEQUENCE [LARGE SCALE GENOMIC DNA]</scope>
    <source>
        <strain evidence="15">NIES-2863</strain>
    </source>
</reference>
<dbReference type="InterPro" id="IPR016305">
    <property type="entry name" value="Mannose-6-P_Isomerase"/>
</dbReference>
<dbReference type="GO" id="GO:0030127">
    <property type="term" value="C:COPII vesicle coat"/>
    <property type="evidence" value="ECO:0007669"/>
    <property type="project" value="InterPro"/>
</dbReference>
<dbReference type="GO" id="GO:0005829">
    <property type="term" value="C:cytosol"/>
    <property type="evidence" value="ECO:0007669"/>
    <property type="project" value="TreeGrafter"/>
</dbReference>
<dbReference type="GO" id="GO:0006888">
    <property type="term" value="P:endoplasmic reticulum to Golgi vesicle-mediated transport"/>
    <property type="evidence" value="ECO:0007669"/>
    <property type="project" value="InterPro"/>
</dbReference>
<dbReference type="Proteomes" id="UP000075714">
    <property type="component" value="Unassembled WGS sequence"/>
</dbReference>
<evidence type="ECO:0000259" key="13">
    <source>
        <dbReference type="Pfam" id="PF20512"/>
    </source>
</evidence>
<feature type="domain" description="Zinc finger Sec23/Sec24-type" evidence="10">
    <location>
        <begin position="52"/>
        <end position="86"/>
    </location>
</feature>
<dbReference type="GO" id="GO:0009298">
    <property type="term" value="P:GDP-mannose biosynthetic process"/>
    <property type="evidence" value="ECO:0007669"/>
    <property type="project" value="UniProtKB-UniPathway"/>
</dbReference>
<dbReference type="NCBIfam" id="TIGR00218">
    <property type="entry name" value="manA"/>
    <property type="match status" value="1"/>
</dbReference>
<evidence type="ECO:0000256" key="5">
    <source>
        <dbReference type="ARBA" id="ARBA00011956"/>
    </source>
</evidence>
<accession>A0A150GWB7</accession>
<dbReference type="InterPro" id="IPR046457">
    <property type="entry name" value="PMI_typeI_cat"/>
</dbReference>
<protein>
    <recommendedName>
        <fullName evidence="5">mannose-6-phosphate isomerase</fullName>
        <ecNumber evidence="5">5.3.1.8</ecNumber>
    </recommendedName>
</protein>
<dbReference type="InterPro" id="IPR001250">
    <property type="entry name" value="Man6P_Isoase-1"/>
</dbReference>
<gene>
    <name evidence="14" type="ORF">GPECTOR_5g282</name>
</gene>
<dbReference type="InterPro" id="IPR011051">
    <property type="entry name" value="RmlC_Cupin_sf"/>
</dbReference>
<dbReference type="GO" id="GO:0008270">
    <property type="term" value="F:zinc ion binding"/>
    <property type="evidence" value="ECO:0007669"/>
    <property type="project" value="InterPro"/>
</dbReference>
<keyword evidence="6" id="KW-0479">Metal-binding</keyword>
<comment type="caution">
    <text evidence="14">The sequence shown here is derived from an EMBL/GenBank/DDBJ whole genome shotgun (WGS) entry which is preliminary data.</text>
</comment>
<comment type="pathway">
    <text evidence="3">Nucleotide-sugar biosynthesis; GDP-alpha-D-mannose biosynthesis; alpha-D-mannose 1-phosphate from D-fructose 6-phosphate: step 1/2.</text>
</comment>
<evidence type="ECO:0000256" key="8">
    <source>
        <dbReference type="ARBA" id="ARBA00023235"/>
    </source>
</evidence>
<dbReference type="PANTHER" id="PTHR10309">
    <property type="entry name" value="MANNOSE-6-PHOSPHATE ISOMERASE"/>
    <property type="match status" value="1"/>
</dbReference>
<dbReference type="Gene3D" id="3.40.50.410">
    <property type="entry name" value="von Willebrand factor, type A domain"/>
    <property type="match status" value="1"/>
</dbReference>
<feature type="domain" description="Phosphomannose isomerase type I helical insertion" evidence="13">
    <location>
        <begin position="1077"/>
        <end position="1147"/>
    </location>
</feature>
<organism evidence="14 15">
    <name type="scientific">Gonium pectorale</name>
    <name type="common">Green alga</name>
    <dbReference type="NCBI Taxonomy" id="33097"/>
    <lineage>
        <taxon>Eukaryota</taxon>
        <taxon>Viridiplantae</taxon>
        <taxon>Chlorophyta</taxon>
        <taxon>core chlorophytes</taxon>
        <taxon>Chlorophyceae</taxon>
        <taxon>CS clade</taxon>
        <taxon>Chlamydomonadales</taxon>
        <taxon>Volvocaceae</taxon>
        <taxon>Gonium</taxon>
    </lineage>
</organism>
<feature type="region of interest" description="Disordered" evidence="9">
    <location>
        <begin position="354"/>
        <end position="373"/>
    </location>
</feature>
<dbReference type="GO" id="GO:0006886">
    <property type="term" value="P:intracellular protein transport"/>
    <property type="evidence" value="ECO:0007669"/>
    <property type="project" value="InterPro"/>
</dbReference>
<dbReference type="Gene3D" id="1.20.120.730">
    <property type="entry name" value="Sec23/Sec24 helical domain"/>
    <property type="match status" value="1"/>
</dbReference>
<feature type="domain" description="Sec23/Sec24 helical" evidence="11">
    <location>
        <begin position="651"/>
        <end position="733"/>
    </location>
</feature>
<evidence type="ECO:0000256" key="1">
    <source>
        <dbReference type="ARBA" id="ARBA00000757"/>
    </source>
</evidence>
<evidence type="ECO:0000313" key="14">
    <source>
        <dbReference type="EMBL" id="KXZ54187.1"/>
    </source>
</evidence>
<evidence type="ECO:0000259" key="10">
    <source>
        <dbReference type="Pfam" id="PF04810"/>
    </source>
</evidence>
<feature type="compositionally biased region" description="Low complexity" evidence="9">
    <location>
        <begin position="293"/>
        <end position="303"/>
    </location>
</feature>
<evidence type="ECO:0000256" key="2">
    <source>
        <dbReference type="ARBA" id="ARBA00001947"/>
    </source>
</evidence>
<evidence type="ECO:0000256" key="4">
    <source>
        <dbReference type="ARBA" id="ARBA00010772"/>
    </source>
</evidence>
<dbReference type="Gene3D" id="1.10.441.10">
    <property type="entry name" value="Phosphomannose Isomerase, domain 2"/>
    <property type="match status" value="1"/>
</dbReference>
<dbReference type="Pfam" id="PF04810">
    <property type="entry name" value="zf-Sec23_Sec24"/>
    <property type="match status" value="1"/>
</dbReference>
<dbReference type="Gene3D" id="2.60.120.10">
    <property type="entry name" value="Jelly Rolls"/>
    <property type="match status" value="2"/>
</dbReference>
<keyword evidence="7" id="KW-0862">Zinc</keyword>
<dbReference type="InterPro" id="IPR006900">
    <property type="entry name" value="Sec23/24_helical_dom"/>
</dbReference>
<dbReference type="STRING" id="33097.A0A150GWB7"/>
<evidence type="ECO:0000256" key="6">
    <source>
        <dbReference type="ARBA" id="ARBA00022723"/>
    </source>
</evidence>
<evidence type="ECO:0000256" key="9">
    <source>
        <dbReference type="SAM" id="MobiDB-lite"/>
    </source>
</evidence>
<dbReference type="EC" id="5.3.1.8" evidence="5"/>
<dbReference type="SUPFAM" id="SSF51182">
    <property type="entry name" value="RmlC-like cupins"/>
    <property type="match status" value="1"/>
</dbReference>